<dbReference type="RefSeq" id="WP_142189321.1">
    <property type="nucleotide sequence ID" value="NZ_VHIF01000001.1"/>
</dbReference>
<dbReference type="Pfam" id="PF14397">
    <property type="entry name" value="ATPgrasp_ST"/>
    <property type="match status" value="1"/>
</dbReference>
<accession>A0ABY3A9G2</accession>
<proteinExistence type="predicted"/>
<dbReference type="SUPFAM" id="SSF56059">
    <property type="entry name" value="Glutathione synthetase ATP-binding domain-like"/>
    <property type="match status" value="1"/>
</dbReference>
<protein>
    <submittedName>
        <fullName evidence="2">Polysaccharide biosynthesis protein</fullName>
    </submittedName>
</protein>
<evidence type="ECO:0000259" key="1">
    <source>
        <dbReference type="Pfam" id="PF14397"/>
    </source>
</evidence>
<organism evidence="2 3">
    <name type="scientific">Arenibacter algicola</name>
    <dbReference type="NCBI Taxonomy" id="616991"/>
    <lineage>
        <taxon>Bacteria</taxon>
        <taxon>Pseudomonadati</taxon>
        <taxon>Bacteroidota</taxon>
        <taxon>Flavobacteriia</taxon>
        <taxon>Flavobacteriales</taxon>
        <taxon>Flavobacteriaceae</taxon>
        <taxon>Arenibacter</taxon>
    </lineage>
</organism>
<name>A0ABY3A9G2_9FLAO</name>
<dbReference type="InterPro" id="IPR039523">
    <property type="entry name" value="RimK-rel_E_lig_ATP-grasp"/>
</dbReference>
<keyword evidence="3" id="KW-1185">Reference proteome</keyword>
<evidence type="ECO:0000313" key="3">
    <source>
        <dbReference type="Proteomes" id="UP000315363"/>
    </source>
</evidence>
<dbReference type="Proteomes" id="UP000315363">
    <property type="component" value="Unassembled WGS sequence"/>
</dbReference>
<comment type="caution">
    <text evidence="2">The sequence shown here is derived from an EMBL/GenBank/DDBJ whole genome shotgun (WGS) entry which is preliminary data.</text>
</comment>
<feature type="domain" description="Alpha-L-glutamate ligase-related protein ATP-grasp" evidence="1">
    <location>
        <begin position="68"/>
        <end position="328"/>
    </location>
</feature>
<gene>
    <name evidence="2" type="ORF">GQ41_1999</name>
</gene>
<evidence type="ECO:0000313" key="2">
    <source>
        <dbReference type="EMBL" id="TQO37392.1"/>
    </source>
</evidence>
<reference evidence="2 3" key="1">
    <citation type="submission" date="2019-06" db="EMBL/GenBank/DDBJ databases">
        <title>A large-scale integrated study on North Sea by COGITO (Coastal Microbe Genomic &amp; Taxonomic Observatory).</title>
        <authorList>
            <person name="Teeling H."/>
        </authorList>
    </citation>
    <scope>NUCLEOTIDE SEQUENCE [LARGE SCALE GENOMIC DNA]</scope>
    <source>
        <strain evidence="2 3">MAR_2009_79</strain>
    </source>
</reference>
<dbReference type="EMBL" id="VHIF01000001">
    <property type="protein sequence ID" value="TQO37392.1"/>
    <property type="molecule type" value="Genomic_DNA"/>
</dbReference>
<sequence>MKGYFKRISIFLKDEEKKSWWLIFKEVIQLAWLKKQFPLYYFGRFFYKKGAPLPVDYMNLDQFKSIIYSPKLERKSTSSLLSNKLSFALFCQANSLPSPGFLGYNLHNSFTFGENFNFLKDQKDFLEFCTMMFEKADVDRIFVKASEAKGGKGIFLLARNSLSNNYKEIWNTIKEGSYIFQSAIIQHEELNNIFPNSINTLRIETYLDKNNVIQILGGYMRFGRGASYVDNVSSGGFFVHIDFNKGILHEKGFTAMIYGSKTIATHPTTGYLISGFKIPFFQESIELCERFALRIPNRIVGWDVAITPTGPIIIEGNHDPAIIAGELSYGGYKKHPVFEEIMSEI</sequence>